<protein>
    <submittedName>
        <fullName evidence="1">Uncharacterized protein</fullName>
    </submittedName>
</protein>
<gene>
    <name evidence="1" type="ORF">ACFQ11_12385</name>
</gene>
<name>A0ABW3ELG0_9ACTN</name>
<dbReference type="EMBL" id="JBHTJA010000018">
    <property type="protein sequence ID" value="MFD0901193.1"/>
    <property type="molecule type" value="Genomic_DNA"/>
</dbReference>
<sequence>MGITDTDRYGEFEETFTSDRDGYWTAVHWEDLEYLASNAPIAYVDLIGTYKTQIQDFGASPGTVKKGGMVTVSGLLRRSVDGSAPTFAPGKPVRLYFLPSGSTEWKQMAVVETGHDGRFAKEFAADQDGSWTAWFWGDDGHLRSNSSVVRVDVQ</sequence>
<dbReference type="RefSeq" id="WP_378298406.1">
    <property type="nucleotide sequence ID" value="NZ_JBHTJA010000018.1"/>
</dbReference>
<organism evidence="1 2">
    <name type="scientific">Actinomadura sediminis</name>
    <dbReference type="NCBI Taxonomy" id="1038904"/>
    <lineage>
        <taxon>Bacteria</taxon>
        <taxon>Bacillati</taxon>
        <taxon>Actinomycetota</taxon>
        <taxon>Actinomycetes</taxon>
        <taxon>Streptosporangiales</taxon>
        <taxon>Thermomonosporaceae</taxon>
        <taxon>Actinomadura</taxon>
    </lineage>
</organism>
<proteinExistence type="predicted"/>
<evidence type="ECO:0000313" key="1">
    <source>
        <dbReference type="EMBL" id="MFD0901193.1"/>
    </source>
</evidence>
<keyword evidence="2" id="KW-1185">Reference proteome</keyword>
<accession>A0ABW3ELG0</accession>
<comment type="caution">
    <text evidence="1">The sequence shown here is derived from an EMBL/GenBank/DDBJ whole genome shotgun (WGS) entry which is preliminary data.</text>
</comment>
<dbReference type="Proteomes" id="UP001596972">
    <property type="component" value="Unassembled WGS sequence"/>
</dbReference>
<evidence type="ECO:0000313" key="2">
    <source>
        <dbReference type="Proteomes" id="UP001596972"/>
    </source>
</evidence>
<reference evidence="2" key="1">
    <citation type="journal article" date="2019" name="Int. J. Syst. Evol. Microbiol.">
        <title>The Global Catalogue of Microorganisms (GCM) 10K type strain sequencing project: providing services to taxonomists for standard genome sequencing and annotation.</title>
        <authorList>
            <consortium name="The Broad Institute Genomics Platform"/>
            <consortium name="The Broad Institute Genome Sequencing Center for Infectious Disease"/>
            <person name="Wu L."/>
            <person name="Ma J."/>
        </authorList>
    </citation>
    <scope>NUCLEOTIDE SEQUENCE [LARGE SCALE GENOMIC DNA]</scope>
    <source>
        <strain evidence="2">JCM 31202</strain>
    </source>
</reference>